<keyword evidence="2" id="KW-0479">Metal-binding</keyword>
<comment type="cofactor">
    <cofactor evidence="1">
        <name>Ca(2+)</name>
        <dbReference type="ChEBI" id="CHEBI:29108"/>
    </cofactor>
</comment>
<dbReference type="PANTHER" id="PTHR10357">
    <property type="entry name" value="ALPHA-AMYLASE FAMILY MEMBER"/>
    <property type="match status" value="1"/>
</dbReference>
<feature type="transmembrane region" description="Helical" evidence="4">
    <location>
        <begin position="439"/>
        <end position="461"/>
    </location>
</feature>
<dbReference type="SMART" id="SM00642">
    <property type="entry name" value="Aamy"/>
    <property type="match status" value="1"/>
</dbReference>
<evidence type="ECO:0000313" key="7">
    <source>
        <dbReference type="EMBL" id="SDX45844.1"/>
    </source>
</evidence>
<dbReference type="InterPro" id="IPR013780">
    <property type="entry name" value="Glyco_hydro_b"/>
</dbReference>
<keyword evidence="4" id="KW-0812">Transmembrane</keyword>
<evidence type="ECO:0000256" key="2">
    <source>
        <dbReference type="ARBA" id="ARBA00022723"/>
    </source>
</evidence>
<protein>
    <submittedName>
        <fullName evidence="7">Alpha amylase, catalytic domain</fullName>
    </submittedName>
</protein>
<dbReference type="Proteomes" id="UP000198647">
    <property type="component" value="Unassembled WGS sequence"/>
</dbReference>
<name>A0A1H3BWT7_9BACI</name>
<evidence type="ECO:0000256" key="4">
    <source>
        <dbReference type="SAM" id="Phobius"/>
    </source>
</evidence>
<keyword evidence="4" id="KW-1133">Transmembrane helix</keyword>
<keyword evidence="8" id="KW-1185">Reference proteome</keyword>
<evidence type="ECO:0000256" key="5">
    <source>
        <dbReference type="SAM" id="SignalP"/>
    </source>
</evidence>
<dbReference type="RefSeq" id="WP_093105450.1">
    <property type="nucleotide sequence ID" value="NZ_FNOS01000001.1"/>
</dbReference>
<reference evidence="7 8" key="1">
    <citation type="submission" date="2016-10" db="EMBL/GenBank/DDBJ databases">
        <authorList>
            <person name="Varghese N."/>
            <person name="Submissions S."/>
        </authorList>
    </citation>
    <scope>NUCLEOTIDE SEQUENCE [LARGE SCALE GENOMIC DNA]</scope>
    <source>
        <strain evidence="7 8">DSM 20748</strain>
    </source>
</reference>
<gene>
    <name evidence="7" type="ORF">SAMN04488081_0583</name>
</gene>
<proteinExistence type="predicted"/>
<dbReference type="SUPFAM" id="SSF51445">
    <property type="entry name" value="(Trans)glycosidases"/>
    <property type="match status" value="1"/>
</dbReference>
<dbReference type="InterPro" id="IPR017853">
    <property type="entry name" value="GH"/>
</dbReference>
<comment type="caution">
    <text evidence="7">The sequence shown here is derived from an EMBL/GenBank/DDBJ whole genome shotgun (WGS) entry which is preliminary data.</text>
</comment>
<accession>A0A1H3BWT7</accession>
<feature type="signal peptide" evidence="5">
    <location>
        <begin position="1"/>
        <end position="25"/>
    </location>
</feature>
<organism evidence="7 8">
    <name type="scientific">Salimicrobium album</name>
    <dbReference type="NCBI Taxonomy" id="50717"/>
    <lineage>
        <taxon>Bacteria</taxon>
        <taxon>Bacillati</taxon>
        <taxon>Bacillota</taxon>
        <taxon>Bacilli</taxon>
        <taxon>Bacillales</taxon>
        <taxon>Bacillaceae</taxon>
        <taxon>Salimicrobium</taxon>
    </lineage>
</organism>
<dbReference type="Gene3D" id="2.60.40.1180">
    <property type="entry name" value="Golgi alpha-mannosidase II"/>
    <property type="match status" value="1"/>
</dbReference>
<dbReference type="Gene3D" id="3.20.20.80">
    <property type="entry name" value="Glycosidases"/>
    <property type="match status" value="1"/>
</dbReference>
<evidence type="ECO:0000313" key="8">
    <source>
        <dbReference type="Proteomes" id="UP000198647"/>
    </source>
</evidence>
<keyword evidence="3 5" id="KW-0732">Signal</keyword>
<evidence type="ECO:0000259" key="6">
    <source>
        <dbReference type="SMART" id="SM00642"/>
    </source>
</evidence>
<keyword evidence="4" id="KW-0472">Membrane</keyword>
<evidence type="ECO:0000256" key="3">
    <source>
        <dbReference type="ARBA" id="ARBA00022729"/>
    </source>
</evidence>
<evidence type="ECO:0000256" key="1">
    <source>
        <dbReference type="ARBA" id="ARBA00001913"/>
    </source>
</evidence>
<dbReference type="Pfam" id="PF22026">
    <property type="entry name" value="Alpha-amylase_C_2"/>
    <property type="match status" value="1"/>
</dbReference>
<dbReference type="InterPro" id="IPR006047">
    <property type="entry name" value="GH13_cat_dom"/>
</dbReference>
<feature type="domain" description="Glycosyl hydrolase family 13 catalytic" evidence="6">
    <location>
        <begin position="38"/>
        <end position="345"/>
    </location>
</feature>
<dbReference type="Pfam" id="PF00128">
    <property type="entry name" value="Alpha-amylase"/>
    <property type="match status" value="1"/>
</dbReference>
<dbReference type="EMBL" id="FNOS01000001">
    <property type="protein sequence ID" value="SDX45844.1"/>
    <property type="molecule type" value="Genomic_DNA"/>
</dbReference>
<feature type="chain" id="PRO_5047198466" evidence="5">
    <location>
        <begin position="26"/>
        <end position="471"/>
    </location>
</feature>
<dbReference type="PANTHER" id="PTHR10357:SF215">
    <property type="entry name" value="ALPHA-AMYLASE 1"/>
    <property type="match status" value="1"/>
</dbReference>
<dbReference type="InterPro" id="IPR054174">
    <property type="entry name" value="Alpha-amylase-like_C"/>
</dbReference>
<sequence length="471" mass="52999">MRRMTGLMLILSSLLFWVLPTPATAEEGENWKGESIYYITVDRFMNGKTANDKNLETGKENGYHGGDLQGVTEKLDYIKDLGFTTIWLSPLMSSSDFEGYEVKDYKKVDEHLGTMKEVRTLTEEAHDRDMKVIMDMPLMDIDEDHPWVEKGFTERSGNGEVKVKETGEDVQKEISSILSYWKQEAGLDGFGFPEVEEASPDFWQKTLSNVTDTVLIGKGEDSSYSKTGFDIWYDESYQEAISESFSGTGNIELPVPEKEGTTASAVDFHDTRRFTTLAQESGFNPVTRWKLALTQLYTDHDVAVVQYGTAIPMGEKPGIGNLPMMNFGGTDEEVTRRINKLNAMQNEFPSFAKGEVQKVYNEGGMEVFKIDGEKTMLVAVNNSEETKSGIVTSLGDNKQLRGLMHDGFLRQSDDGKYRVVLERETADVFVVEDSAGINWLFVGFVVSVMAIFVIFVIMTMVRNRKQKINGH</sequence>